<keyword evidence="2" id="KW-1185">Reference proteome</keyword>
<name>A0ACB5RCW5_9CLOT</name>
<evidence type="ECO:0000313" key="2">
    <source>
        <dbReference type="Proteomes" id="UP001058074"/>
    </source>
</evidence>
<dbReference type="Proteomes" id="UP001058074">
    <property type="component" value="Unassembled WGS sequence"/>
</dbReference>
<sequence length="266" mass="30163">MAKTSIFSKEYEKRRRRKRRRIVLAVVLIVLIMGCGVLYSQGNISLDKIKNIFVNKNEPKNKINEQSPNNTVDNSKKNSQENKNEQKSEEKKFIEIKLASGSSAKALYDEDSTGKKFVLVEPLQDGSTFDISKSAKNILINDATTQEIKIYDTNGTEKNVTKPNYTTQSGQVFTKDNILKQYQGYAWSKNAKFIDDDHIVYLSQLPWFKTGDAETFMWLIDVKTGEHKTLWNVKGKQIQIGTLNDRGITVVIDGNNKTVTADGNLI</sequence>
<protein>
    <submittedName>
        <fullName evidence="1">Uncharacterized protein</fullName>
    </submittedName>
</protein>
<dbReference type="EMBL" id="BROD01000001">
    <property type="protein sequence ID" value="GKX66920.1"/>
    <property type="molecule type" value="Genomic_DNA"/>
</dbReference>
<reference evidence="1" key="1">
    <citation type="journal article" date="2025" name="Int. J. Syst. Evol. Microbiol.">
        <title>Inconstantimicrobium mannanitabidum sp. nov., a novel member of the family Clostridiaceae isolated from anoxic soil under the treatment of reductive soil disinfestation.</title>
        <authorList>
            <person name="Ueki A."/>
            <person name="Tonouchi A."/>
            <person name="Honma S."/>
            <person name="Kaku N."/>
            <person name="Ueki K."/>
        </authorList>
    </citation>
    <scope>NUCLEOTIDE SEQUENCE</scope>
    <source>
        <strain evidence="1">TW13</strain>
    </source>
</reference>
<gene>
    <name evidence="1" type="ORF">rsdtw13_21780</name>
</gene>
<organism evidence="1 2">
    <name type="scientific">Inconstantimicrobium mannanitabidum</name>
    <dbReference type="NCBI Taxonomy" id="1604901"/>
    <lineage>
        <taxon>Bacteria</taxon>
        <taxon>Bacillati</taxon>
        <taxon>Bacillota</taxon>
        <taxon>Clostridia</taxon>
        <taxon>Eubacteriales</taxon>
        <taxon>Clostridiaceae</taxon>
        <taxon>Inconstantimicrobium</taxon>
    </lineage>
</organism>
<comment type="caution">
    <text evidence="1">The sequence shown here is derived from an EMBL/GenBank/DDBJ whole genome shotgun (WGS) entry which is preliminary data.</text>
</comment>
<accession>A0ACB5RCW5</accession>
<evidence type="ECO:0000313" key="1">
    <source>
        <dbReference type="EMBL" id="GKX66920.1"/>
    </source>
</evidence>
<proteinExistence type="predicted"/>